<proteinExistence type="predicted"/>
<gene>
    <name evidence="2" type="ORF">EV356DRAFT_501564</name>
</gene>
<protein>
    <submittedName>
        <fullName evidence="2">Uncharacterized protein</fullName>
    </submittedName>
</protein>
<feature type="compositionally biased region" description="Basic and acidic residues" evidence="1">
    <location>
        <begin position="161"/>
        <end position="179"/>
    </location>
</feature>
<feature type="compositionally biased region" description="Polar residues" evidence="1">
    <location>
        <begin position="23"/>
        <end position="33"/>
    </location>
</feature>
<evidence type="ECO:0000256" key="1">
    <source>
        <dbReference type="SAM" id="MobiDB-lite"/>
    </source>
</evidence>
<keyword evidence="3" id="KW-1185">Reference proteome</keyword>
<organism evidence="2 3">
    <name type="scientific">Viridothelium virens</name>
    <name type="common">Speckled blister lichen</name>
    <name type="synonym">Trypethelium virens</name>
    <dbReference type="NCBI Taxonomy" id="1048519"/>
    <lineage>
        <taxon>Eukaryota</taxon>
        <taxon>Fungi</taxon>
        <taxon>Dikarya</taxon>
        <taxon>Ascomycota</taxon>
        <taxon>Pezizomycotina</taxon>
        <taxon>Dothideomycetes</taxon>
        <taxon>Dothideomycetes incertae sedis</taxon>
        <taxon>Trypetheliales</taxon>
        <taxon>Trypetheliaceae</taxon>
        <taxon>Viridothelium</taxon>
    </lineage>
</organism>
<sequence>MCTLPQFTREHRPASSVDRLITQDGSAESASVNENRHGNPFRSAAVLAPVPPHRPLGTMIGVHPGNTRLSAQGLGGESHLTSVTPSQRGPPRLSCAQPIPSITGGVGFNPHPSYIQLHLLRHFTLYGSDLPTRSVSREQGVVGEKPRNHDVGPSTGSVVQLEERCFTSDDQRSKPERDGGGGGEVGDPD</sequence>
<feature type="region of interest" description="Disordered" evidence="1">
    <location>
        <begin position="74"/>
        <end position="93"/>
    </location>
</feature>
<reference evidence="2" key="1">
    <citation type="journal article" date="2020" name="Stud. Mycol.">
        <title>101 Dothideomycetes genomes: a test case for predicting lifestyles and emergence of pathogens.</title>
        <authorList>
            <person name="Haridas S."/>
            <person name="Albert R."/>
            <person name="Binder M."/>
            <person name="Bloem J."/>
            <person name="Labutti K."/>
            <person name="Salamov A."/>
            <person name="Andreopoulos B."/>
            <person name="Baker S."/>
            <person name="Barry K."/>
            <person name="Bills G."/>
            <person name="Bluhm B."/>
            <person name="Cannon C."/>
            <person name="Castanera R."/>
            <person name="Culley D."/>
            <person name="Daum C."/>
            <person name="Ezra D."/>
            <person name="Gonzalez J."/>
            <person name="Henrissat B."/>
            <person name="Kuo A."/>
            <person name="Liang C."/>
            <person name="Lipzen A."/>
            <person name="Lutzoni F."/>
            <person name="Magnuson J."/>
            <person name="Mondo S."/>
            <person name="Nolan M."/>
            <person name="Ohm R."/>
            <person name="Pangilinan J."/>
            <person name="Park H.-J."/>
            <person name="Ramirez L."/>
            <person name="Alfaro M."/>
            <person name="Sun H."/>
            <person name="Tritt A."/>
            <person name="Yoshinaga Y."/>
            <person name="Zwiers L.-H."/>
            <person name="Turgeon B."/>
            <person name="Goodwin S."/>
            <person name="Spatafora J."/>
            <person name="Crous P."/>
            <person name="Grigoriev I."/>
        </authorList>
    </citation>
    <scope>NUCLEOTIDE SEQUENCE</scope>
    <source>
        <strain evidence="2">Tuck. ex Michener</strain>
    </source>
</reference>
<dbReference type="Proteomes" id="UP000800092">
    <property type="component" value="Unassembled WGS sequence"/>
</dbReference>
<accession>A0A6A6HAX6</accession>
<evidence type="ECO:0000313" key="2">
    <source>
        <dbReference type="EMBL" id="KAF2234650.1"/>
    </source>
</evidence>
<feature type="compositionally biased region" description="Gly residues" evidence="1">
    <location>
        <begin position="180"/>
        <end position="189"/>
    </location>
</feature>
<dbReference type="AlphaFoldDB" id="A0A6A6HAX6"/>
<name>A0A6A6HAX6_VIRVR</name>
<feature type="region of interest" description="Disordered" evidence="1">
    <location>
        <begin position="1"/>
        <end position="42"/>
    </location>
</feature>
<dbReference type="EMBL" id="ML991797">
    <property type="protein sequence ID" value="KAF2234650.1"/>
    <property type="molecule type" value="Genomic_DNA"/>
</dbReference>
<evidence type="ECO:0000313" key="3">
    <source>
        <dbReference type="Proteomes" id="UP000800092"/>
    </source>
</evidence>
<feature type="region of interest" description="Disordered" evidence="1">
    <location>
        <begin position="136"/>
        <end position="189"/>
    </location>
</feature>